<gene>
    <name evidence="2" type="ORF">MKQ68_21705</name>
</gene>
<accession>A0ABY6IZJ2</accession>
<feature type="compositionally biased region" description="Basic and acidic residues" evidence="1">
    <location>
        <begin position="33"/>
        <end position="68"/>
    </location>
</feature>
<feature type="compositionally biased region" description="Acidic residues" evidence="1">
    <location>
        <begin position="218"/>
        <end position="239"/>
    </location>
</feature>
<evidence type="ECO:0000313" key="3">
    <source>
        <dbReference type="Proteomes" id="UP001162741"/>
    </source>
</evidence>
<feature type="compositionally biased region" description="Basic and acidic residues" evidence="1">
    <location>
        <begin position="197"/>
        <end position="213"/>
    </location>
</feature>
<reference evidence="2" key="1">
    <citation type="submission" date="2022-10" db="EMBL/GenBank/DDBJ databases">
        <title>Chitinophaga sp. nov., isolated from soil.</title>
        <authorList>
            <person name="Jeon C.O."/>
        </authorList>
    </citation>
    <scope>NUCLEOTIDE SEQUENCE</scope>
    <source>
        <strain evidence="2">R8</strain>
    </source>
</reference>
<dbReference type="RefSeq" id="WP_244836262.1">
    <property type="nucleotide sequence ID" value="NZ_CP107006.1"/>
</dbReference>
<feature type="region of interest" description="Disordered" evidence="1">
    <location>
        <begin position="1"/>
        <end position="252"/>
    </location>
</feature>
<proteinExistence type="predicted"/>
<evidence type="ECO:0000313" key="2">
    <source>
        <dbReference type="EMBL" id="UYQ92698.1"/>
    </source>
</evidence>
<feature type="compositionally biased region" description="Polar residues" evidence="1">
    <location>
        <begin position="1"/>
        <end position="12"/>
    </location>
</feature>
<organism evidence="2 3">
    <name type="scientific">Chitinophaga horti</name>
    <dbReference type="NCBI Taxonomy" id="2920382"/>
    <lineage>
        <taxon>Bacteria</taxon>
        <taxon>Pseudomonadati</taxon>
        <taxon>Bacteroidota</taxon>
        <taxon>Chitinophagia</taxon>
        <taxon>Chitinophagales</taxon>
        <taxon>Chitinophagaceae</taxon>
        <taxon>Chitinophaga</taxon>
    </lineage>
</organism>
<protein>
    <submittedName>
        <fullName evidence="2">Uncharacterized protein</fullName>
    </submittedName>
</protein>
<evidence type="ECO:0000256" key="1">
    <source>
        <dbReference type="SAM" id="MobiDB-lite"/>
    </source>
</evidence>
<dbReference type="EMBL" id="CP107006">
    <property type="protein sequence ID" value="UYQ92698.1"/>
    <property type="molecule type" value="Genomic_DNA"/>
</dbReference>
<name>A0ABY6IZJ2_9BACT</name>
<sequence length="252" mass="26125">MNNKGENPTSPVAQKPVNRPETGSLGGQPNTGDRPDETKFPVDPESPGSDRDPATEPRHNAAPGDDKQSSAGQQAGSDAQQSAGNQTGSDAQQSSEGQQAGSDAQQSAGNQTGSDAQQSSEGQQAGSNPQQASEGQQAGSSPQQSAGQQKESKPEGDDPSAPKGDASPGAGPQKESKAEGEDFDELTDKNTIPAEEVSQHEKVPAQDKRDVAGKDPLSQEESEENNDVEEQSSDSELSGETDKGDKYPFPNK</sequence>
<feature type="compositionally biased region" description="Low complexity" evidence="1">
    <location>
        <begin position="69"/>
        <end position="149"/>
    </location>
</feature>
<keyword evidence="3" id="KW-1185">Reference proteome</keyword>
<dbReference type="Proteomes" id="UP001162741">
    <property type="component" value="Chromosome"/>
</dbReference>